<sequence length="375" mass="41063">MLIANSTVPSRPQSAKCIEYFLHLGAQSDTTDADGNTTDADGNTAAHLAARRGRLRLLTLLPFRVKFLRNQTDDSTPLMEAAECGQIDCAKHLLHLLRSGSKRSIRRQLLLEARNRRGQTALDLARCCGHEDLAAIIQIEMRLSISGFWIFGQIVGLTAEETATQQQLANLVRSNDLAGLQQVATRVNCDLPDAYGQTALMLAASRLGPDGSAPLVEFLVRSVDADVSCADLMGETSLHRVATEAGARILIEAGAPVNAATKLVGLTPLMRAAMLDNNDDNENSSLENNGNQGDVVVRQLICLGVADWSRRDSFGCCAIDWARRMRRRKTVDYLSGFTQRRCLCTNQLPYFDQAQQMPELLQLNMEDPPAVKDGI</sequence>
<dbReference type="Pfam" id="PF00023">
    <property type="entry name" value="Ank"/>
    <property type="match status" value="1"/>
</dbReference>
<reference evidence="1 2" key="1">
    <citation type="submission" date="2017-06" db="EMBL/GenBank/DDBJ databases">
        <title>A platform for efficient transgenesis in Macrostomum lignano, a flatworm model organism for stem cell research.</title>
        <authorList>
            <person name="Berezikov E."/>
        </authorList>
    </citation>
    <scope>NUCLEOTIDE SEQUENCE [LARGE SCALE GENOMIC DNA]</scope>
    <source>
        <strain evidence="1">DV1</strain>
        <tissue evidence="1">Whole organism</tissue>
    </source>
</reference>
<dbReference type="AlphaFoldDB" id="A0A267G588"/>
<dbReference type="GO" id="GO:0005929">
    <property type="term" value="C:cilium"/>
    <property type="evidence" value="ECO:0007669"/>
    <property type="project" value="TreeGrafter"/>
</dbReference>
<dbReference type="Pfam" id="PF12796">
    <property type="entry name" value="Ank_2"/>
    <property type="match status" value="1"/>
</dbReference>
<dbReference type="Gene3D" id="1.25.40.20">
    <property type="entry name" value="Ankyrin repeat-containing domain"/>
    <property type="match status" value="4"/>
</dbReference>
<proteinExistence type="predicted"/>
<dbReference type="SMART" id="SM00248">
    <property type="entry name" value="ANK"/>
    <property type="match status" value="5"/>
</dbReference>
<dbReference type="EMBL" id="NIVC01000544">
    <property type="protein sequence ID" value="PAA81205.1"/>
    <property type="molecule type" value="Genomic_DNA"/>
</dbReference>
<dbReference type="Proteomes" id="UP000215902">
    <property type="component" value="Unassembled WGS sequence"/>
</dbReference>
<dbReference type="SUPFAM" id="SSF48403">
    <property type="entry name" value="Ankyrin repeat"/>
    <property type="match status" value="1"/>
</dbReference>
<protein>
    <submittedName>
        <fullName evidence="1">Uncharacterized protein</fullName>
    </submittedName>
</protein>
<gene>
    <name evidence="1" type="ORF">BOX15_Mlig023379g1</name>
</gene>
<dbReference type="STRING" id="282301.A0A267G588"/>
<name>A0A267G588_9PLAT</name>
<organism evidence="1 2">
    <name type="scientific">Macrostomum lignano</name>
    <dbReference type="NCBI Taxonomy" id="282301"/>
    <lineage>
        <taxon>Eukaryota</taxon>
        <taxon>Metazoa</taxon>
        <taxon>Spiralia</taxon>
        <taxon>Lophotrochozoa</taxon>
        <taxon>Platyhelminthes</taxon>
        <taxon>Rhabditophora</taxon>
        <taxon>Macrostomorpha</taxon>
        <taxon>Macrostomida</taxon>
        <taxon>Macrostomidae</taxon>
        <taxon>Macrostomum</taxon>
    </lineage>
</organism>
<comment type="caution">
    <text evidence="1">The sequence shown here is derived from an EMBL/GenBank/DDBJ whole genome shotgun (WGS) entry which is preliminary data.</text>
</comment>
<keyword evidence="2" id="KW-1185">Reference proteome</keyword>
<dbReference type="PANTHER" id="PTHR24184">
    <property type="entry name" value="SI:CH211-189E2.2"/>
    <property type="match status" value="1"/>
</dbReference>
<accession>A0A267G588</accession>
<evidence type="ECO:0000313" key="2">
    <source>
        <dbReference type="Proteomes" id="UP000215902"/>
    </source>
</evidence>
<dbReference type="PANTHER" id="PTHR24184:SF11">
    <property type="entry name" value="ANKYRIN REPEAT AND SOCS BOX CONTAINING 3"/>
    <property type="match status" value="1"/>
</dbReference>
<evidence type="ECO:0000313" key="1">
    <source>
        <dbReference type="EMBL" id="PAA81205.1"/>
    </source>
</evidence>
<dbReference type="InterPro" id="IPR002110">
    <property type="entry name" value="Ankyrin_rpt"/>
</dbReference>
<dbReference type="InterPro" id="IPR036770">
    <property type="entry name" value="Ankyrin_rpt-contain_sf"/>
</dbReference>
<dbReference type="OrthoDB" id="424503at2759"/>